<dbReference type="EMBL" id="AGRW01000031">
    <property type="protein sequence ID" value="EIC02827.1"/>
    <property type="molecule type" value="Genomic_DNA"/>
</dbReference>
<name>H7EHY4_9SPIR</name>
<evidence type="ECO:0000313" key="3">
    <source>
        <dbReference type="Proteomes" id="UP000003571"/>
    </source>
</evidence>
<keyword evidence="3" id="KW-1185">Reference proteome</keyword>
<sequence>MRFRPAAFLALFALCAALLSCGKTPVRSARRINPEFMKLSRVFSAVSAECRDSVPDGSPSEMINDIHRVVSSGSRNFLSSSEKNADLIPLSARDEYGVSSDGILLRKAAEKSLREMGKKAKDDGVSLVVAGACDDGGCAADFCDGFVWLSENAPSFGWAKLPFENGARFRFIGKEACAFCDKWFGGSVPLMIEFVSAWKAAS</sequence>
<keyword evidence="2" id="KW-0378">Hydrolase</keyword>
<keyword evidence="2" id="KW-0645">Protease</keyword>
<feature type="signal peptide" evidence="1">
    <location>
        <begin position="1"/>
        <end position="22"/>
    </location>
</feature>
<dbReference type="Proteomes" id="UP000003571">
    <property type="component" value="Unassembled WGS sequence"/>
</dbReference>
<keyword evidence="1" id="KW-0732">Signal</keyword>
<protein>
    <submittedName>
        <fullName evidence="2">Peptidase M15B and M15C DD-carboxypeptidase VanY/endolysin</fullName>
    </submittedName>
</protein>
<evidence type="ECO:0000256" key="1">
    <source>
        <dbReference type="SAM" id="SignalP"/>
    </source>
</evidence>
<dbReference type="AlphaFoldDB" id="H7EHY4"/>
<organism evidence="2 3">
    <name type="scientific">Treponema saccharophilum DSM 2985</name>
    <dbReference type="NCBI Taxonomy" id="907348"/>
    <lineage>
        <taxon>Bacteria</taxon>
        <taxon>Pseudomonadati</taxon>
        <taxon>Spirochaetota</taxon>
        <taxon>Spirochaetia</taxon>
        <taxon>Spirochaetales</taxon>
        <taxon>Treponemataceae</taxon>
        <taxon>Treponema</taxon>
    </lineage>
</organism>
<comment type="caution">
    <text evidence="2">The sequence shown here is derived from an EMBL/GenBank/DDBJ whole genome shotgun (WGS) entry which is preliminary data.</text>
</comment>
<dbReference type="PROSITE" id="PS51257">
    <property type="entry name" value="PROKAR_LIPOPROTEIN"/>
    <property type="match status" value="1"/>
</dbReference>
<reference evidence="2 3" key="1">
    <citation type="submission" date="2011-09" db="EMBL/GenBank/DDBJ databases">
        <title>The draft genome of Treponema saccharophilum DSM 2985.</title>
        <authorList>
            <consortium name="US DOE Joint Genome Institute (JGI-PGF)"/>
            <person name="Lucas S."/>
            <person name="Copeland A."/>
            <person name="Lapidus A."/>
            <person name="Glavina del Rio T."/>
            <person name="Dalin E."/>
            <person name="Tice H."/>
            <person name="Bruce D."/>
            <person name="Goodwin L."/>
            <person name="Pitluck S."/>
            <person name="Peters L."/>
            <person name="Kyrpides N."/>
            <person name="Mavromatis K."/>
            <person name="Ivanova N."/>
            <person name="Markowitz V."/>
            <person name="Cheng J.-F."/>
            <person name="Hugenholtz P."/>
            <person name="Woyke T."/>
            <person name="Wu D."/>
            <person name="Gronow S."/>
            <person name="Wellnitz S."/>
            <person name="Brambilla E."/>
            <person name="Klenk H.-P."/>
            <person name="Eisen J.A."/>
        </authorList>
    </citation>
    <scope>NUCLEOTIDE SEQUENCE [LARGE SCALE GENOMIC DNA]</scope>
    <source>
        <strain evidence="2 3">DSM 2985</strain>
    </source>
</reference>
<accession>H7EHY4</accession>
<keyword evidence="2" id="KW-0121">Carboxypeptidase</keyword>
<proteinExistence type="predicted"/>
<dbReference type="RefSeq" id="WP_004266593.1">
    <property type="nucleotide sequence ID" value="NZ_AGRW01000031.1"/>
</dbReference>
<dbReference type="STRING" id="907348.TresaDRAFT_2350"/>
<gene>
    <name evidence="2" type="ORF">TresaDRAFT_2350</name>
</gene>
<evidence type="ECO:0000313" key="2">
    <source>
        <dbReference type="EMBL" id="EIC02827.1"/>
    </source>
</evidence>
<dbReference type="PATRIC" id="fig|907348.3.peg.417"/>
<dbReference type="GO" id="GO:0004180">
    <property type="term" value="F:carboxypeptidase activity"/>
    <property type="evidence" value="ECO:0007669"/>
    <property type="project" value="UniProtKB-KW"/>
</dbReference>
<feature type="chain" id="PRO_5003610154" evidence="1">
    <location>
        <begin position="23"/>
        <end position="202"/>
    </location>
</feature>
<dbReference type="OrthoDB" id="9792074at2"/>